<reference evidence="1 2" key="1">
    <citation type="submission" date="2021-01" db="EMBL/GenBank/DDBJ databases">
        <title>Carboxyliciviraga sp.nov., isolated from coastal sediments.</title>
        <authorList>
            <person name="Lu D."/>
            <person name="Zhang T."/>
        </authorList>
    </citation>
    <scope>NUCLEOTIDE SEQUENCE [LARGE SCALE GENOMIC DNA]</scope>
    <source>
        <strain evidence="1 2">N1Y132</strain>
    </source>
</reference>
<evidence type="ECO:0000313" key="1">
    <source>
        <dbReference type="EMBL" id="MBK3519975.1"/>
    </source>
</evidence>
<organism evidence="1 2">
    <name type="scientific">Carboxylicivirga marina</name>
    <dbReference type="NCBI Taxonomy" id="2800988"/>
    <lineage>
        <taxon>Bacteria</taxon>
        <taxon>Pseudomonadati</taxon>
        <taxon>Bacteroidota</taxon>
        <taxon>Bacteroidia</taxon>
        <taxon>Marinilabiliales</taxon>
        <taxon>Marinilabiliaceae</taxon>
        <taxon>Carboxylicivirga</taxon>
    </lineage>
</organism>
<dbReference type="Proteomes" id="UP000605676">
    <property type="component" value="Unassembled WGS sequence"/>
</dbReference>
<gene>
    <name evidence="1" type="ORF">JIV24_21730</name>
</gene>
<sequence length="197" mass="22232">MLDIQRFNLRGKHQIDKMHQVQMAYSSANSKLKVKEEAEMIQAIIQVAAAIYAYAHSNNMPDLVSKVSITPSYLRTLTDKELKTACMNIYELALTLVEELTDYGITNETLANAKSEIDEFSALIAAPRGEIVTRSQATAELRVLFAQADELLKNQLDKLMLMLEMSHPQVYKTYMAARIIIDLKASKAKQEEETMEA</sequence>
<evidence type="ECO:0000313" key="2">
    <source>
        <dbReference type="Proteomes" id="UP000605676"/>
    </source>
</evidence>
<dbReference type="EMBL" id="JAENRR010000113">
    <property type="protein sequence ID" value="MBK3519975.1"/>
    <property type="molecule type" value="Genomic_DNA"/>
</dbReference>
<proteinExistence type="predicted"/>
<accession>A0ABS1HR50</accession>
<protein>
    <submittedName>
        <fullName evidence="1">Uncharacterized protein</fullName>
    </submittedName>
</protein>
<comment type="caution">
    <text evidence="1">The sequence shown here is derived from an EMBL/GenBank/DDBJ whole genome shotgun (WGS) entry which is preliminary data.</text>
</comment>
<name>A0ABS1HR50_9BACT</name>
<keyword evidence="2" id="KW-1185">Reference proteome</keyword>